<feature type="compositionally biased region" description="Basic and acidic residues" evidence="1">
    <location>
        <begin position="290"/>
        <end position="300"/>
    </location>
</feature>
<feature type="compositionally biased region" description="Low complexity" evidence="1">
    <location>
        <begin position="266"/>
        <end position="275"/>
    </location>
</feature>
<feature type="compositionally biased region" description="Basic and acidic residues" evidence="1">
    <location>
        <begin position="466"/>
        <end position="484"/>
    </location>
</feature>
<feature type="region of interest" description="Disordered" evidence="1">
    <location>
        <begin position="264"/>
        <end position="336"/>
    </location>
</feature>
<dbReference type="OrthoDB" id="272303at2759"/>
<sequence>MATLHEALQCLKPTSWDEVPQEPAELRKYVREIFKDSRLVAESLPDPPSTESDAYPGLDLDTDDLAFPRFAPSNARIEETDPEITALQKEWGKPLKMGGPKDNPLDVTVWKLSANDGGGSWFGRRSVHEGLPFDRWRNKISTEYDETLKVNQKKLAKGQTADKSIRGIGAEQKVESIEIKDDDGSVLGDLIVYHVSAQFPKPTAPRDFVALIINSDSGLQIGGTKQPGRSWMMISKPCDHPDVPPKQGYTRGNYESVELIREIPRNSDSGSSSSSHGEKKNSGSSSSGARRSDVGSDKEGTIATEEDDAMNPVEWIMVTRSDPGGSIPRWMVDKGTPRSVGLDAAKFINWAVQNDKPPKGDTSGKESSNASTPEAKSGKSVNTEPDCNQASDSDSDYESLESDGEHSHHGLIASVTGLLSSGLERYGPQVLGYGANTQAPHRLDEPNRPQGDEDADSTNHLSPGSARREKPASEIESSKSHEPDLASLASAQSEIPVPVVDDLPHNSMSPEELIQMTKNGKLTSHEKELAKLALRKREVETKLEEVRAELEKLNIKQLPTNPGTPLKGINETDSDTSGLRKRAATNRSSTPASTATQPSPQDSSEKSSQTATPDAANSHKAASQLLNGETKLLKQLRKIEASQLKVATKIETKQRKNVERSEKSKSKSEVETLKQEIQDLKKEVRQLRNDRQKYVDLVGSLQAENSRLAAQGEN</sequence>
<feature type="region of interest" description="Disordered" evidence="1">
    <location>
        <begin position="219"/>
        <end position="250"/>
    </location>
</feature>
<dbReference type="AlphaFoldDB" id="A0A9W4JWZ4"/>
<proteinExistence type="predicted"/>
<evidence type="ECO:0000259" key="2">
    <source>
        <dbReference type="Pfam" id="PF11274"/>
    </source>
</evidence>
<dbReference type="Gene3D" id="3.30.530.20">
    <property type="match status" value="1"/>
</dbReference>
<dbReference type="InterPro" id="IPR023393">
    <property type="entry name" value="START-like_dom_sf"/>
</dbReference>
<accession>A0A9W4JWZ4</accession>
<dbReference type="PANTHER" id="PTHR19308:SF14">
    <property type="entry name" value="START DOMAIN-CONTAINING PROTEIN"/>
    <property type="match status" value="1"/>
</dbReference>
<feature type="region of interest" description="Disordered" evidence="1">
    <location>
        <begin position="653"/>
        <end position="673"/>
    </location>
</feature>
<feature type="compositionally biased region" description="Acidic residues" evidence="1">
    <location>
        <begin position="393"/>
        <end position="402"/>
    </location>
</feature>
<comment type="caution">
    <text evidence="3">The sequence shown here is derived from an EMBL/GenBank/DDBJ whole genome shotgun (WGS) entry which is preliminary data.</text>
</comment>
<name>A0A9W4JWZ4_9EURO</name>
<feature type="domain" description="DUF3074" evidence="2">
    <location>
        <begin position="121"/>
        <end position="351"/>
    </location>
</feature>
<dbReference type="PANTHER" id="PTHR19308">
    <property type="entry name" value="PHOSPHATIDYLCHOLINE TRANSFER PROTEIN"/>
    <property type="match status" value="1"/>
</dbReference>
<gene>
    <name evidence="3" type="ORF">PSALAMII_LOCUS9201</name>
</gene>
<evidence type="ECO:0000313" key="4">
    <source>
        <dbReference type="Proteomes" id="UP001152592"/>
    </source>
</evidence>
<feature type="region of interest" description="Disordered" evidence="1">
    <location>
        <begin position="350"/>
        <end position="408"/>
    </location>
</feature>
<evidence type="ECO:0000256" key="1">
    <source>
        <dbReference type="SAM" id="MobiDB-lite"/>
    </source>
</evidence>
<dbReference type="EMBL" id="CAJVPD010000271">
    <property type="protein sequence ID" value="CAG8415860.1"/>
    <property type="molecule type" value="Genomic_DNA"/>
</dbReference>
<evidence type="ECO:0000313" key="3">
    <source>
        <dbReference type="EMBL" id="CAG8415860.1"/>
    </source>
</evidence>
<organism evidence="3 4">
    <name type="scientific">Penicillium salamii</name>
    <dbReference type="NCBI Taxonomy" id="1612424"/>
    <lineage>
        <taxon>Eukaryota</taxon>
        <taxon>Fungi</taxon>
        <taxon>Dikarya</taxon>
        <taxon>Ascomycota</taxon>
        <taxon>Pezizomycotina</taxon>
        <taxon>Eurotiomycetes</taxon>
        <taxon>Eurotiomycetidae</taxon>
        <taxon>Eurotiales</taxon>
        <taxon>Aspergillaceae</taxon>
        <taxon>Penicillium</taxon>
    </lineage>
</organism>
<feature type="compositionally biased region" description="Basic and acidic residues" evidence="1">
    <location>
        <begin position="441"/>
        <end position="451"/>
    </location>
</feature>
<dbReference type="InterPro" id="IPR051213">
    <property type="entry name" value="START_lipid_transfer"/>
</dbReference>
<protein>
    <recommendedName>
        <fullName evidence="2">DUF3074 domain-containing protein</fullName>
    </recommendedName>
</protein>
<dbReference type="InterPro" id="IPR024500">
    <property type="entry name" value="DUF3074"/>
</dbReference>
<feature type="region of interest" description="Disordered" evidence="1">
    <location>
        <begin position="550"/>
        <end position="623"/>
    </location>
</feature>
<feature type="compositionally biased region" description="Low complexity" evidence="1">
    <location>
        <begin position="588"/>
        <end position="601"/>
    </location>
</feature>
<feature type="region of interest" description="Disordered" evidence="1">
    <location>
        <begin position="427"/>
        <end position="507"/>
    </location>
</feature>
<dbReference type="SUPFAM" id="SSF55961">
    <property type="entry name" value="Bet v1-like"/>
    <property type="match status" value="1"/>
</dbReference>
<feature type="compositionally biased region" description="Polar residues" evidence="1">
    <location>
        <begin position="365"/>
        <end position="390"/>
    </location>
</feature>
<dbReference type="Pfam" id="PF11274">
    <property type="entry name" value="DUF3074"/>
    <property type="match status" value="1"/>
</dbReference>
<dbReference type="Proteomes" id="UP001152592">
    <property type="component" value="Unassembled WGS sequence"/>
</dbReference>
<reference evidence="3" key="1">
    <citation type="submission" date="2021-07" db="EMBL/GenBank/DDBJ databases">
        <authorList>
            <person name="Branca A.L. A."/>
        </authorList>
    </citation>
    <scope>NUCLEOTIDE SEQUENCE</scope>
</reference>